<name>A0ABX1VIE9_9PLAN</name>
<evidence type="ECO:0000313" key="3">
    <source>
        <dbReference type="Proteomes" id="UP000609651"/>
    </source>
</evidence>
<reference evidence="2 3" key="1">
    <citation type="journal article" date="2020" name="Syst. Appl. Microbiol.">
        <title>Alienimonas chondri sp. nov., a novel planctomycete isolated from the biofilm of the red alga Chondrus crispus.</title>
        <authorList>
            <person name="Vitorino I."/>
            <person name="Albuquerque L."/>
            <person name="Wiegand S."/>
            <person name="Kallscheuer N."/>
            <person name="da Costa M.S."/>
            <person name="Lobo-da-Cunha A."/>
            <person name="Jogler C."/>
            <person name="Lage O.M."/>
        </authorList>
    </citation>
    <scope>NUCLEOTIDE SEQUENCE [LARGE SCALE GENOMIC DNA]</scope>
    <source>
        <strain evidence="2 3">LzC2</strain>
    </source>
</reference>
<dbReference type="EMBL" id="WTPX01000219">
    <property type="protein sequence ID" value="NNJ27865.1"/>
    <property type="molecule type" value="Genomic_DNA"/>
</dbReference>
<organism evidence="2 3">
    <name type="scientific">Alienimonas chondri</name>
    <dbReference type="NCBI Taxonomy" id="2681879"/>
    <lineage>
        <taxon>Bacteria</taxon>
        <taxon>Pseudomonadati</taxon>
        <taxon>Planctomycetota</taxon>
        <taxon>Planctomycetia</taxon>
        <taxon>Planctomycetales</taxon>
        <taxon>Planctomycetaceae</taxon>
        <taxon>Alienimonas</taxon>
    </lineage>
</organism>
<evidence type="ECO:0000256" key="1">
    <source>
        <dbReference type="SAM" id="MobiDB-lite"/>
    </source>
</evidence>
<sequence>MDTSSFPAAPPAAADSPVARSRPSSAGPSAEPADPPVLSAAVAAAVDSAIRDGCTMLVRHPRTGETLRLRPVFATSPVLEAGPPVVTTLAEDVATADAEFAAGLGRPVEMDLGARAERAARLLRLNGLDPADHLPPDVLAASSGEAE</sequence>
<dbReference type="Proteomes" id="UP000609651">
    <property type="component" value="Unassembled WGS sequence"/>
</dbReference>
<protein>
    <submittedName>
        <fullName evidence="2">Uncharacterized protein</fullName>
    </submittedName>
</protein>
<accession>A0ABX1VIE9</accession>
<dbReference type="RefSeq" id="WP_171189772.1">
    <property type="nucleotide sequence ID" value="NZ_WTPX01000219.1"/>
</dbReference>
<feature type="region of interest" description="Disordered" evidence="1">
    <location>
        <begin position="1"/>
        <end position="35"/>
    </location>
</feature>
<proteinExistence type="predicted"/>
<evidence type="ECO:0000313" key="2">
    <source>
        <dbReference type="EMBL" id="NNJ27865.1"/>
    </source>
</evidence>
<gene>
    <name evidence="2" type="ORF">LzC2_39750</name>
</gene>
<comment type="caution">
    <text evidence="2">The sequence shown here is derived from an EMBL/GenBank/DDBJ whole genome shotgun (WGS) entry which is preliminary data.</text>
</comment>
<keyword evidence="3" id="KW-1185">Reference proteome</keyword>